<dbReference type="InterPro" id="IPR046174">
    <property type="entry name" value="DUF6176"/>
</dbReference>
<dbReference type="AlphaFoldDB" id="A0A0M0HM79"/>
<gene>
    <name evidence="1" type="ORF">AKJ17_11480</name>
</gene>
<evidence type="ECO:0000313" key="1">
    <source>
        <dbReference type="EMBL" id="KOO03169.1"/>
    </source>
</evidence>
<dbReference type="STRING" id="693.AKJ17_11480"/>
<dbReference type="PATRIC" id="fig|693.5.peg.2351"/>
<reference evidence="2" key="1">
    <citation type="submission" date="2015-08" db="EMBL/GenBank/DDBJ databases">
        <title>Vibrio galatheae sp. nov., a novel member of the Vibrionaceae family isolated from the Solomon Islands.</title>
        <authorList>
            <person name="Giubergia S."/>
            <person name="Machado H."/>
            <person name="Mateiu R.V."/>
            <person name="Gram L."/>
        </authorList>
    </citation>
    <scope>NUCLEOTIDE SEQUENCE [LARGE SCALE GENOMIC DNA]</scope>
    <source>
        <strain evidence="2">DSM 19584</strain>
    </source>
</reference>
<sequence length="108" mass="12382">MVEMSSGLIKLKKGSEQAVANWKEVMSSRSDEVHDSMCAEEVHIESWFEIEVNGDTYLQWYMSADSIDKAVEIFHQSTKPIDKFHLEFLNEVAEEGVIVAKPIMNFIQ</sequence>
<name>A0A0M0HM79_VIBNE</name>
<dbReference type="EMBL" id="LHPJ01000008">
    <property type="protein sequence ID" value="KOO03169.1"/>
    <property type="molecule type" value="Genomic_DNA"/>
</dbReference>
<dbReference type="Proteomes" id="UP000037515">
    <property type="component" value="Unassembled WGS sequence"/>
</dbReference>
<proteinExistence type="predicted"/>
<comment type="caution">
    <text evidence="1">The sequence shown here is derived from an EMBL/GenBank/DDBJ whole genome shotgun (WGS) entry which is preliminary data.</text>
</comment>
<organism evidence="1 2">
    <name type="scientific">Vibrio nereis</name>
    <dbReference type="NCBI Taxonomy" id="693"/>
    <lineage>
        <taxon>Bacteria</taxon>
        <taxon>Pseudomonadati</taxon>
        <taxon>Pseudomonadota</taxon>
        <taxon>Gammaproteobacteria</taxon>
        <taxon>Vibrionales</taxon>
        <taxon>Vibrionaceae</taxon>
        <taxon>Vibrio</taxon>
    </lineage>
</organism>
<keyword evidence="2" id="KW-1185">Reference proteome</keyword>
<dbReference type="Pfam" id="PF19673">
    <property type="entry name" value="DUF6176"/>
    <property type="match status" value="1"/>
</dbReference>
<evidence type="ECO:0008006" key="3">
    <source>
        <dbReference type="Google" id="ProtNLM"/>
    </source>
</evidence>
<accession>A0A0M0HM79</accession>
<protein>
    <recommendedName>
        <fullName evidence="3">ABM domain-containing protein</fullName>
    </recommendedName>
</protein>
<evidence type="ECO:0000313" key="2">
    <source>
        <dbReference type="Proteomes" id="UP000037515"/>
    </source>
</evidence>